<keyword evidence="1" id="KW-0175">Coiled coil</keyword>
<feature type="compositionally biased region" description="Low complexity" evidence="2">
    <location>
        <begin position="257"/>
        <end position="271"/>
    </location>
</feature>
<evidence type="ECO:0000256" key="1">
    <source>
        <dbReference type="SAM" id="Coils"/>
    </source>
</evidence>
<dbReference type="InterPro" id="IPR012337">
    <property type="entry name" value="RNaseH-like_sf"/>
</dbReference>
<feature type="domain" description="Integrase catalytic" evidence="3">
    <location>
        <begin position="1699"/>
        <end position="1885"/>
    </location>
</feature>
<dbReference type="Pfam" id="PF05380">
    <property type="entry name" value="Peptidase_A17"/>
    <property type="match status" value="1"/>
</dbReference>
<dbReference type="InterPro" id="IPR036397">
    <property type="entry name" value="RNaseH_sf"/>
</dbReference>
<dbReference type="SUPFAM" id="SSF53098">
    <property type="entry name" value="Ribonuclease H-like"/>
    <property type="match status" value="1"/>
</dbReference>
<evidence type="ECO:0000256" key="2">
    <source>
        <dbReference type="SAM" id="MobiDB-lite"/>
    </source>
</evidence>
<evidence type="ECO:0000313" key="5">
    <source>
        <dbReference type="Proteomes" id="UP001591681"/>
    </source>
</evidence>
<dbReference type="GO" id="GO:0006259">
    <property type="term" value="P:DNA metabolic process"/>
    <property type="evidence" value="ECO:0007669"/>
    <property type="project" value="UniProtKB-ARBA"/>
</dbReference>
<dbReference type="InterPro" id="IPR040676">
    <property type="entry name" value="DUF5641"/>
</dbReference>
<dbReference type="PANTHER" id="PTHR47331">
    <property type="entry name" value="PHD-TYPE DOMAIN-CONTAINING PROTEIN"/>
    <property type="match status" value="1"/>
</dbReference>
<dbReference type="PANTHER" id="PTHR47331:SF3">
    <property type="match status" value="1"/>
</dbReference>
<feature type="coiled-coil region" evidence="1">
    <location>
        <begin position="134"/>
        <end position="174"/>
    </location>
</feature>
<organism evidence="4 5">
    <name type="scientific">Coilia grayii</name>
    <name type="common">Gray's grenadier anchovy</name>
    <dbReference type="NCBI Taxonomy" id="363190"/>
    <lineage>
        <taxon>Eukaryota</taxon>
        <taxon>Metazoa</taxon>
        <taxon>Chordata</taxon>
        <taxon>Craniata</taxon>
        <taxon>Vertebrata</taxon>
        <taxon>Euteleostomi</taxon>
        <taxon>Actinopterygii</taxon>
        <taxon>Neopterygii</taxon>
        <taxon>Teleostei</taxon>
        <taxon>Clupei</taxon>
        <taxon>Clupeiformes</taxon>
        <taxon>Clupeoidei</taxon>
        <taxon>Engraulidae</taxon>
        <taxon>Coilinae</taxon>
        <taxon>Coilia</taxon>
    </lineage>
</organism>
<protein>
    <recommendedName>
        <fullName evidence="3">Integrase catalytic domain-containing protein</fullName>
    </recommendedName>
</protein>
<reference evidence="4 5" key="1">
    <citation type="submission" date="2024-09" db="EMBL/GenBank/DDBJ databases">
        <title>A chromosome-level genome assembly of Gray's grenadier anchovy, Coilia grayii.</title>
        <authorList>
            <person name="Fu Z."/>
        </authorList>
    </citation>
    <scope>NUCLEOTIDE SEQUENCE [LARGE SCALE GENOMIC DNA]</scope>
    <source>
        <strain evidence="4">G4</strain>
        <tissue evidence="4">Muscle</tissue>
    </source>
</reference>
<dbReference type="Gene3D" id="1.10.340.70">
    <property type="match status" value="1"/>
</dbReference>
<proteinExistence type="predicted"/>
<dbReference type="EMBL" id="JBHFQA010000002">
    <property type="protein sequence ID" value="KAL2102335.1"/>
    <property type="molecule type" value="Genomic_DNA"/>
</dbReference>
<dbReference type="Pfam" id="PF17921">
    <property type="entry name" value="Integrase_H2C2"/>
    <property type="match status" value="1"/>
</dbReference>
<comment type="caution">
    <text evidence="4">The sequence shown here is derived from an EMBL/GenBank/DDBJ whole genome shotgun (WGS) entry which is preliminary data.</text>
</comment>
<evidence type="ECO:0000259" key="3">
    <source>
        <dbReference type="PROSITE" id="PS50994"/>
    </source>
</evidence>
<dbReference type="SUPFAM" id="SSF56672">
    <property type="entry name" value="DNA/RNA polymerases"/>
    <property type="match status" value="1"/>
</dbReference>
<accession>A0ABD1KT56</accession>
<dbReference type="Gene3D" id="3.30.420.10">
    <property type="entry name" value="Ribonuclease H-like superfamily/Ribonuclease H"/>
    <property type="match status" value="1"/>
</dbReference>
<dbReference type="InterPro" id="IPR041588">
    <property type="entry name" value="Integrase_H2C2"/>
</dbReference>
<dbReference type="PROSITE" id="PS50994">
    <property type="entry name" value="INTEGRASE"/>
    <property type="match status" value="1"/>
</dbReference>
<feature type="compositionally biased region" description="Polar residues" evidence="2">
    <location>
        <begin position="246"/>
        <end position="256"/>
    </location>
</feature>
<gene>
    <name evidence="4" type="ORF">ACEWY4_001503</name>
</gene>
<name>A0ABD1KT56_9TELE</name>
<dbReference type="InterPro" id="IPR043502">
    <property type="entry name" value="DNA/RNA_pol_sf"/>
</dbReference>
<sequence length="1999" mass="227487">MTETVEQTEQKDPKALIATRSGKLGVCTRKLNETKALLESKFVNVLMVKDSIDALKTAMSEFGHAHAFVSAVLSEEEKEKDRIEWFEPKMSVFDNYVHDVEKWLHLKLDPQINVAPEDSVSRAGSKASSISSMRAKAEAEKAALAAKVAGLQQKHALELERAKLQSKMELIEIQSNIAATDAKLKVFENYEASVQLHSTSDITSQPQGDKMNEYFENYAEKSPFEFVHLGAVPKTPLQRIMEAERPQQQTRPTFTDTYQQGTTSQATSSGTMHVDQPIRRSHPRDHVTLPPDPLPRLQPTQMPQNMQNDAQNDLVNLVMAQQRQFSLQIFIPTFNGDLLSYRPFIQAFEHCVEDRTDSNVDRLYYLEQYTSGQPQELVRSCLHMDVNRGYVEAKRLLDTHFGNSYRLTTAYIEKALSWNSIKSEDGKELHSYALYLRSCCNVARDLPDMCELDTPSTLKLILSKLPYKLQERWRVKACEILENTQRRATFNHVVEFLERQAKILVDPVFGSLQQPSAKTVKITEQQKRSVSRKSFATTISPLTVHTPLNEERVEEPQNHSENPFRVAFSKPCFFCKGDHFMDSCHKMAAKQHKEKVQYLKDNGMCFDCLVKGHMSNKCKKRLTCQTCQKRHPTVLHIHQQPVSQQRPSAQQTSLSGHAKQPAALTANSSNPVAIAMSTKHTGAGASDCKLAIVPVKVKSVKGNNVIQTYAFLDSGSSACFCTEKLMEELHMEGRRTEILLRTMGLERAVNTYRVNGLEVSSLDGTEFIHLPEVFTQSRIPVSHANIVTDKDIQKWPYLKDVQLTTIKADIGLLIGANASRALEPWRIIHSQGDGPYAVKTCLGWLINGPLSDRSLTDEHGRLHISSNRISVARLEELLVNQYNSDFPERMYEEKAEPSFEDKKFLRIADESAVKKNGHYVMRLPFRDENLSMPNNKAVAELRAMTLRRKLSKNKAFHSDYTTFMKAMLDKGHAEKVPDDQLARSDGRVWYIPHHGVYHKKKHKIRVVFDCTASFQGTSLNLQLLQGPDLTNTLLGVILRYRQEPVAMMADIEGMFHQVRIPENDVDFLRFLWWPDGDVNKPLTEYRMVVHLFGAVSSPSCANYALKRAAIDNEGKVATDVLSTIKNNFYVDDCLKSVASEKQAIQLARELKAVCATGGFRLTKWVSNSASVLASIPEEDRALKDITDVNLEKSEVPLERALGVQWNISSDTLCFKVSLKQQPYTRRGILSVTNSVYDPLGFLAPLILPAKRMMQELCRGSCGWIPLAYSDRWETWLDGLDQLTSLNISRCYRPKEFGDVCHAQLHHFCDASEVGYGTASYLRFTNSRSLIHIAFVMGKGRVAPLKSITIPRLELAAAVLAVRINRMLEKELEYSLQPPIYWTDSTTVIKYILNDTCRFQTYVANRVSTIRGLSEKSQWRYVNSALNPADDASRGLTAEMFLRSEHWLRGPAFLTQPEETWPKYPEISTSLSDDDPEVKKTVAVFGAAAAEAHDPVAEFIEHFSSWNRLKRATARLLQFKDLLIHLSKKRKASALSVQQCDKIRAQTYELLSVDDLLQAEEALLRCVQQQHFQKEIAALEAEKNSVEKTSKLYKLDPYLQDGILRVGGRLNKMAMPEEFKHPAILPKNSHLTRLIIRHIHLSVGHGGRNQVMSKLRQKYWVVKANSATRNILKECVSCRRWHTPPSVQKMSDLPLCRTTPDHPPFTYVGVDYFGPIEAKRGRSVVKRYGVLFTCLVSRAIHLELAYSLDTDSCISALRRFMCRRGQVQEMFSHNGTNFVGAERELRESLTHLNHGKIHQHLSTEGIRWSFNPPFGSHHGGAWERLIRTIKKVLYSTVKQQTLDDESLQTVLCEIETILNDRPLTAVSDDARDPEALTPNHLLLLKGKPLMPPGVYDKNDCFPRRRWKQVQYISDLFWKRWVREYLPLMQERQKWNVVRRNLKPNDIVLIVDESSPRNSWPMGKVVETIPDSRGHVRRVKIQTKNNILERPITKLCLLLEA</sequence>
<feature type="compositionally biased region" description="Polar residues" evidence="2">
    <location>
        <begin position="640"/>
        <end position="655"/>
    </location>
</feature>
<dbReference type="InterPro" id="IPR001584">
    <property type="entry name" value="Integrase_cat-core"/>
</dbReference>
<feature type="region of interest" description="Disordered" evidence="2">
    <location>
        <begin position="639"/>
        <end position="662"/>
    </location>
</feature>
<dbReference type="InterPro" id="IPR008042">
    <property type="entry name" value="Retrotrans_Pao"/>
</dbReference>
<keyword evidence="5" id="KW-1185">Reference proteome</keyword>
<dbReference type="Pfam" id="PF18701">
    <property type="entry name" value="DUF5641"/>
    <property type="match status" value="1"/>
</dbReference>
<feature type="region of interest" description="Disordered" evidence="2">
    <location>
        <begin position="243"/>
        <end position="292"/>
    </location>
</feature>
<dbReference type="Proteomes" id="UP001591681">
    <property type="component" value="Unassembled WGS sequence"/>
</dbReference>
<evidence type="ECO:0000313" key="4">
    <source>
        <dbReference type="EMBL" id="KAL2102335.1"/>
    </source>
</evidence>
<dbReference type="CDD" id="cd01644">
    <property type="entry name" value="RT_pepA17"/>
    <property type="match status" value="1"/>
</dbReference>